<dbReference type="EMBL" id="JBHLXP010000003">
    <property type="protein sequence ID" value="MFC0049371.1"/>
    <property type="molecule type" value="Genomic_DNA"/>
</dbReference>
<accession>A0ABV6BER4</accession>
<organism evidence="2 3">
    <name type="scientific">Rheinheimera tilapiae</name>
    <dbReference type="NCBI Taxonomy" id="875043"/>
    <lineage>
        <taxon>Bacteria</taxon>
        <taxon>Pseudomonadati</taxon>
        <taxon>Pseudomonadota</taxon>
        <taxon>Gammaproteobacteria</taxon>
        <taxon>Chromatiales</taxon>
        <taxon>Chromatiaceae</taxon>
        <taxon>Rheinheimera</taxon>
    </lineage>
</organism>
<evidence type="ECO:0000256" key="1">
    <source>
        <dbReference type="SAM" id="MobiDB-lite"/>
    </source>
</evidence>
<dbReference type="Proteomes" id="UP001589813">
    <property type="component" value="Unassembled WGS sequence"/>
</dbReference>
<protein>
    <recommendedName>
        <fullName evidence="4">Cell division protein ZipA</fullName>
    </recommendedName>
</protein>
<proteinExistence type="predicted"/>
<evidence type="ECO:0008006" key="4">
    <source>
        <dbReference type="Google" id="ProtNLM"/>
    </source>
</evidence>
<comment type="caution">
    <text evidence="2">The sequence shown here is derived from an EMBL/GenBank/DDBJ whole genome shotgun (WGS) entry which is preliminary data.</text>
</comment>
<feature type="compositionally biased region" description="Polar residues" evidence="1">
    <location>
        <begin position="31"/>
        <end position="40"/>
    </location>
</feature>
<dbReference type="RefSeq" id="WP_377245074.1">
    <property type="nucleotide sequence ID" value="NZ_JBHLXP010000003.1"/>
</dbReference>
<gene>
    <name evidence="2" type="ORF">ACFFJP_13830</name>
</gene>
<feature type="region of interest" description="Disordered" evidence="1">
    <location>
        <begin position="25"/>
        <end position="61"/>
    </location>
</feature>
<evidence type="ECO:0000313" key="3">
    <source>
        <dbReference type="Proteomes" id="UP001589813"/>
    </source>
</evidence>
<reference evidence="2 3" key="1">
    <citation type="submission" date="2024-09" db="EMBL/GenBank/DDBJ databases">
        <authorList>
            <person name="Sun Q."/>
            <person name="Mori K."/>
        </authorList>
    </citation>
    <scope>NUCLEOTIDE SEQUENCE [LARGE SCALE GENOMIC DNA]</scope>
    <source>
        <strain evidence="2 3">KCTC 23315</strain>
    </source>
</reference>
<keyword evidence="3" id="KW-1185">Reference proteome</keyword>
<sequence length="203" mass="22372">MSVLRVLLLGAGICLLWLFWQSSPEPRKDTTSATEMSQPMMTPVSAPSPQPPPSTKHRADVGATSTTVPVPVPADFVRLDGDELILALDAMGQLNDAGRIDFFARQLRAEPRSDLSLQAEQQLTELLQNKVQIFRQSALSRIDCGEFFCLVVAPVPQQDALFNEFQRHSKTLSFGSGGFYNFESNGELYNGLVLSLKENTSLQ</sequence>
<evidence type="ECO:0000313" key="2">
    <source>
        <dbReference type="EMBL" id="MFC0049371.1"/>
    </source>
</evidence>
<name>A0ABV6BER4_9GAMM</name>